<dbReference type="HOGENOM" id="CLU_000445_70_46_7"/>
<protein>
    <submittedName>
        <fullName evidence="4">Diguanylate cyclase/phosphodiesterase</fullName>
    </submittedName>
</protein>
<dbReference type="PANTHER" id="PTHR33121">
    <property type="entry name" value="CYCLIC DI-GMP PHOSPHODIESTERASE PDEF"/>
    <property type="match status" value="1"/>
</dbReference>
<dbReference type="AlphaFoldDB" id="E0UQL3"/>
<dbReference type="Pfam" id="PF00990">
    <property type="entry name" value="GGDEF"/>
    <property type="match status" value="1"/>
</dbReference>
<dbReference type="GO" id="GO:0071111">
    <property type="term" value="F:cyclic-guanylate-specific phosphodiesterase activity"/>
    <property type="evidence" value="ECO:0007669"/>
    <property type="project" value="InterPro"/>
</dbReference>
<keyword evidence="5" id="KW-1185">Reference proteome</keyword>
<dbReference type="eggNOG" id="COG2199">
    <property type="taxonomic scope" value="Bacteria"/>
</dbReference>
<dbReference type="Pfam" id="PF00563">
    <property type="entry name" value="EAL"/>
    <property type="match status" value="1"/>
</dbReference>
<dbReference type="Gene3D" id="3.20.20.450">
    <property type="entry name" value="EAL domain"/>
    <property type="match status" value="1"/>
</dbReference>
<feature type="transmembrane region" description="Helical" evidence="1">
    <location>
        <begin position="277"/>
        <end position="297"/>
    </location>
</feature>
<dbReference type="InterPro" id="IPR029787">
    <property type="entry name" value="Nucleotide_cyclase"/>
</dbReference>
<name>E0UQL3_SULAO</name>
<dbReference type="RefSeq" id="WP_013327638.1">
    <property type="nucleotide sequence ID" value="NC_014506.1"/>
</dbReference>
<keyword evidence="1" id="KW-0812">Transmembrane</keyword>
<dbReference type="STRING" id="563040.Saut_1841"/>
<dbReference type="InterPro" id="IPR000160">
    <property type="entry name" value="GGDEF_dom"/>
</dbReference>
<dbReference type="EMBL" id="CP002205">
    <property type="protein sequence ID" value="ADN09885.1"/>
    <property type="molecule type" value="Genomic_DNA"/>
</dbReference>
<dbReference type="KEGG" id="sua:Saut_1841"/>
<sequence>MNIISKTRRNTFIFIFSVMVFTTVATYFFLKYQFNEKLNSRVDETYKHAAHFFVKDLQNEKEKLSLELENILSIDGLSAAVAAKNHKKIDSIVASRYIKLKNRYKDINIFTFRSKENITIYRAHKPNFYGDSLNKKRKLILDTARLKISLSGFEVGKFALTYRVTEPIFYKNRYVGNVELGLNPTYFLKELKDVMQIQTAIAIDKSLLDVMLQSKALSINDKYAFLKGSDKLRQYFIKHNDSLRVKMDIPLKNHLSETIGYLIVGVDSSNIVKRTNYLMTELIIAFVIAMLLLAIILHKGFGIMLEYFKRQAYTDALTGLGNRQLLKESISNTKNSIMVLSNIKDFSLLNEIYGVNEGNQILKEVAEEFKKFAQEFNFNVYRISSDEYVLFKEEDYQRSKDDYCALVDELTKRVNGLNITINGFEESINIEIYSGIVLHGGNPLEDAHMALRKARMKFLPYIVYSEAHDSKKRSEEILNMKHKIHYALEYKNVVPFFQPITNKDGKVVKYEALVRILDFEKGEVKILSPFFFLDIAIKGGLYFDIAKEVLRQSLKLFKDKKEKISVNFLPNDFYNESMIEIFLELIKDYEKKDQIVVEVTEQEGMEDFNKFAQVIQEFRKVGVLIAIDDFGSGYANYQHILMLKPDYIKIDGSLVENVVRDKDSQILIKSIIDFASELNITVVAEYVENKEIFDLLKEYGVDEFQGYYFGKPENLLNK</sequence>
<dbReference type="Gene3D" id="3.30.70.270">
    <property type="match status" value="1"/>
</dbReference>
<dbReference type="OrthoDB" id="9790732at2"/>
<dbReference type="CDD" id="cd01948">
    <property type="entry name" value="EAL"/>
    <property type="match status" value="1"/>
</dbReference>
<keyword evidence="1" id="KW-0472">Membrane</keyword>
<keyword evidence="1" id="KW-1133">Transmembrane helix</keyword>
<proteinExistence type="predicted"/>
<feature type="transmembrane region" description="Helical" evidence="1">
    <location>
        <begin position="12"/>
        <end position="30"/>
    </location>
</feature>
<reference evidence="5" key="1">
    <citation type="journal article" date="2010" name="Stand. Genomic Sci.">
        <title>Complete genome sequence of Sulfurimonas autotrophica type strain (OK10).</title>
        <authorList>
            <person name="Sikorski J."/>
            <person name="Munk C."/>
            <person name="Lapidus A."/>
            <person name="Djao O."/>
            <person name="Lucas S."/>
            <person name="Glavina Del Rio T."/>
            <person name="Nolan M."/>
            <person name="Tice H."/>
            <person name="Han C."/>
            <person name="Cheng J."/>
            <person name="Tapia R."/>
            <person name="Goodwin L."/>
            <person name="Pitluck S."/>
            <person name="Liolios K."/>
            <person name="Ivanova N."/>
            <person name="Mavromatis K."/>
            <person name="Mikhailova N."/>
            <person name="Pati A."/>
            <person name="Sims D."/>
            <person name="Meincke L."/>
            <person name="Brettin T."/>
            <person name="Detter J."/>
            <person name="Chen A."/>
            <person name="Palaniappan K."/>
            <person name="Land M."/>
            <person name="Hauser L."/>
            <person name="Chang Y."/>
            <person name="Jeffries C."/>
            <person name="Rohde M."/>
            <person name="Lang E."/>
            <person name="Spring S."/>
            <person name="Goker M."/>
            <person name="Woyke T."/>
            <person name="Bristow J."/>
            <person name="Eisen J."/>
            <person name="Markowitz V."/>
            <person name="Hugenholtz P."/>
            <person name="Kyrpides N."/>
            <person name="Klenk H."/>
        </authorList>
    </citation>
    <scope>NUCLEOTIDE SEQUENCE [LARGE SCALE GENOMIC DNA]</scope>
    <source>
        <strain evidence="5">ATCC BAA-671 / DSM 16294 / JCM 11897 / OK10</strain>
    </source>
</reference>
<dbReference type="PROSITE" id="PS50887">
    <property type="entry name" value="GGDEF"/>
    <property type="match status" value="1"/>
</dbReference>
<evidence type="ECO:0000313" key="5">
    <source>
        <dbReference type="Proteomes" id="UP000007803"/>
    </source>
</evidence>
<dbReference type="Pfam" id="PF14827">
    <property type="entry name" value="dCache_3"/>
    <property type="match status" value="1"/>
</dbReference>
<dbReference type="InterPro" id="IPR035919">
    <property type="entry name" value="EAL_sf"/>
</dbReference>
<dbReference type="Proteomes" id="UP000007803">
    <property type="component" value="Chromosome"/>
</dbReference>
<dbReference type="PROSITE" id="PS50883">
    <property type="entry name" value="EAL"/>
    <property type="match status" value="1"/>
</dbReference>
<evidence type="ECO:0000259" key="2">
    <source>
        <dbReference type="PROSITE" id="PS50883"/>
    </source>
</evidence>
<dbReference type="InterPro" id="IPR050706">
    <property type="entry name" value="Cyclic-di-GMP_PDE-like"/>
</dbReference>
<dbReference type="SUPFAM" id="SSF141868">
    <property type="entry name" value="EAL domain-like"/>
    <property type="match status" value="1"/>
</dbReference>
<dbReference type="InterPro" id="IPR029150">
    <property type="entry name" value="dCache_3"/>
</dbReference>
<dbReference type="SMART" id="SM00267">
    <property type="entry name" value="GGDEF"/>
    <property type="match status" value="1"/>
</dbReference>
<dbReference type="SUPFAM" id="SSF55073">
    <property type="entry name" value="Nucleotide cyclase"/>
    <property type="match status" value="1"/>
</dbReference>
<dbReference type="InterPro" id="IPR001633">
    <property type="entry name" value="EAL_dom"/>
</dbReference>
<gene>
    <name evidence="4" type="ordered locus">Saut_1841</name>
</gene>
<dbReference type="InterPro" id="IPR043128">
    <property type="entry name" value="Rev_trsase/Diguanyl_cyclase"/>
</dbReference>
<feature type="domain" description="GGDEF" evidence="3">
    <location>
        <begin position="334"/>
        <end position="467"/>
    </location>
</feature>
<dbReference type="eggNOG" id="COG2200">
    <property type="taxonomic scope" value="Bacteria"/>
</dbReference>
<evidence type="ECO:0000259" key="3">
    <source>
        <dbReference type="PROSITE" id="PS50887"/>
    </source>
</evidence>
<accession>E0UQL3</accession>
<dbReference type="PANTHER" id="PTHR33121:SF79">
    <property type="entry name" value="CYCLIC DI-GMP PHOSPHODIESTERASE PDED-RELATED"/>
    <property type="match status" value="1"/>
</dbReference>
<evidence type="ECO:0000256" key="1">
    <source>
        <dbReference type="SAM" id="Phobius"/>
    </source>
</evidence>
<organism evidence="4 5">
    <name type="scientific">Sulfurimonas autotrophica (strain ATCC BAA-671 / DSM 16294 / JCM 11897 / OK10)</name>
    <dbReference type="NCBI Taxonomy" id="563040"/>
    <lineage>
        <taxon>Bacteria</taxon>
        <taxon>Pseudomonadati</taxon>
        <taxon>Campylobacterota</taxon>
        <taxon>Epsilonproteobacteria</taxon>
        <taxon>Campylobacterales</taxon>
        <taxon>Sulfurimonadaceae</taxon>
        <taxon>Sulfurimonas</taxon>
    </lineage>
</organism>
<evidence type="ECO:0000313" key="4">
    <source>
        <dbReference type="EMBL" id="ADN09885.1"/>
    </source>
</evidence>
<feature type="domain" description="EAL" evidence="2">
    <location>
        <begin position="477"/>
        <end position="718"/>
    </location>
</feature>
<dbReference type="SMART" id="SM00052">
    <property type="entry name" value="EAL"/>
    <property type="match status" value="1"/>
</dbReference>